<organism evidence="6 7">
    <name type="scientific">Paenibacillus darwinianus</name>
    <dbReference type="NCBI Taxonomy" id="1380763"/>
    <lineage>
        <taxon>Bacteria</taxon>
        <taxon>Bacillati</taxon>
        <taxon>Bacillota</taxon>
        <taxon>Bacilli</taxon>
        <taxon>Bacillales</taxon>
        <taxon>Paenibacillaceae</taxon>
        <taxon>Paenibacillus</taxon>
    </lineage>
</organism>
<dbReference type="Pfam" id="PF02574">
    <property type="entry name" value="S-methyl_trans"/>
    <property type="match status" value="1"/>
</dbReference>
<feature type="non-terminal residue" evidence="6">
    <location>
        <position position="253"/>
    </location>
</feature>
<comment type="caution">
    <text evidence="4">Lacks conserved residue(s) required for the propagation of feature annotation.</text>
</comment>
<evidence type="ECO:0000256" key="3">
    <source>
        <dbReference type="PIRSR" id="PIRSR037505-2"/>
    </source>
</evidence>
<keyword evidence="2 6" id="KW-0808">Transferase</keyword>
<dbReference type="GO" id="GO:0032259">
    <property type="term" value="P:methylation"/>
    <property type="evidence" value="ECO:0007669"/>
    <property type="project" value="UniProtKB-KW"/>
</dbReference>
<dbReference type="PANTHER" id="PTHR11103">
    <property type="entry name" value="SLR1189 PROTEIN"/>
    <property type="match status" value="1"/>
</dbReference>
<dbReference type="GO" id="GO:0008270">
    <property type="term" value="F:zinc ion binding"/>
    <property type="evidence" value="ECO:0007669"/>
    <property type="project" value="InterPro"/>
</dbReference>
<reference evidence="6 7" key="1">
    <citation type="submission" date="2014-02" db="EMBL/GenBank/DDBJ databases">
        <title>Genome sequence of Paenibacillus darwinianus reveals adaptive mechanisms for survival in Antarctic soils.</title>
        <authorList>
            <person name="Dsouza M."/>
            <person name="Taylor M.W."/>
            <person name="Turner S.J."/>
            <person name="Aislabie J."/>
        </authorList>
    </citation>
    <scope>NUCLEOTIDE SEQUENCE [LARGE SCALE GENOMIC DNA]</scope>
    <source>
        <strain evidence="6 7">CE1</strain>
    </source>
</reference>
<proteinExistence type="predicted"/>
<dbReference type="PANTHER" id="PTHR11103:SF18">
    <property type="entry name" value="SLR1189 PROTEIN"/>
    <property type="match status" value="1"/>
</dbReference>
<comment type="cofactor">
    <cofactor evidence="3">
        <name>Zn(2+)</name>
        <dbReference type="ChEBI" id="CHEBI:29105"/>
    </cofactor>
    <text evidence="3">Binds 1 zinc ion per subunit.</text>
</comment>
<keyword evidence="3" id="KW-0479">Metal-binding</keyword>
<dbReference type="GO" id="GO:0009086">
    <property type="term" value="P:methionine biosynthetic process"/>
    <property type="evidence" value="ECO:0007669"/>
    <property type="project" value="InterPro"/>
</dbReference>
<protein>
    <submittedName>
        <fullName evidence="6">Homocysteine methyltransferase</fullName>
        <ecNumber evidence="6">2.1.1.10</ecNumber>
    </submittedName>
</protein>
<evidence type="ECO:0000256" key="1">
    <source>
        <dbReference type="ARBA" id="ARBA00022603"/>
    </source>
</evidence>
<dbReference type="InterPro" id="IPR036589">
    <property type="entry name" value="HCY_dom_sf"/>
</dbReference>
<evidence type="ECO:0000313" key="6">
    <source>
        <dbReference type="EMBL" id="EXX85087.1"/>
    </source>
</evidence>
<feature type="domain" description="Hcy-binding" evidence="5">
    <location>
        <begin position="2"/>
        <end position="253"/>
    </location>
</feature>
<feature type="binding site" evidence="3">
    <location>
        <position position="206"/>
    </location>
    <ligand>
        <name>Zn(2+)</name>
        <dbReference type="ChEBI" id="CHEBI:29105"/>
    </ligand>
</feature>
<name>A0A9W5W6A8_9BACL</name>
<dbReference type="Gene3D" id="3.20.20.330">
    <property type="entry name" value="Homocysteine-binding-like domain"/>
    <property type="match status" value="1"/>
</dbReference>
<dbReference type="Proteomes" id="UP000053750">
    <property type="component" value="Unassembled WGS sequence"/>
</dbReference>
<dbReference type="GO" id="GO:0008168">
    <property type="term" value="F:methyltransferase activity"/>
    <property type="evidence" value="ECO:0007669"/>
    <property type="project" value="UniProtKB-KW"/>
</dbReference>
<keyword evidence="1 6" id="KW-0489">Methyltransferase</keyword>
<dbReference type="RefSeq" id="WP_036716634.1">
    <property type="nucleotide sequence ID" value="NZ_KK082306.1"/>
</dbReference>
<dbReference type="InterPro" id="IPR017226">
    <property type="entry name" value="BHMT-like"/>
</dbReference>
<comment type="caution">
    <text evidence="6">The sequence shown here is derived from an EMBL/GenBank/DDBJ whole genome shotgun (WGS) entry which is preliminary data.</text>
</comment>
<keyword evidence="7" id="KW-1185">Reference proteome</keyword>
<dbReference type="PROSITE" id="PS50970">
    <property type="entry name" value="HCY"/>
    <property type="match status" value="1"/>
</dbReference>
<dbReference type="AlphaFoldDB" id="A0A9W5W6A8"/>
<dbReference type="SUPFAM" id="SSF82282">
    <property type="entry name" value="Homocysteine S-methyltransferase"/>
    <property type="match status" value="1"/>
</dbReference>
<dbReference type="EC" id="2.1.1.10" evidence="6"/>
<dbReference type="PIRSF" id="PIRSF037505">
    <property type="entry name" value="Betaine_HMT"/>
    <property type="match status" value="1"/>
</dbReference>
<dbReference type="InterPro" id="IPR003726">
    <property type="entry name" value="HCY_dom"/>
</dbReference>
<dbReference type="EMBL" id="JFHU01000244">
    <property type="protein sequence ID" value="EXX85087.1"/>
    <property type="molecule type" value="Genomic_DNA"/>
</dbReference>
<keyword evidence="3" id="KW-0862">Zinc</keyword>
<accession>A0A9W5W6A8</accession>
<evidence type="ECO:0000256" key="2">
    <source>
        <dbReference type="ARBA" id="ARBA00022679"/>
    </source>
</evidence>
<evidence type="ECO:0000313" key="7">
    <source>
        <dbReference type="Proteomes" id="UP000053750"/>
    </source>
</evidence>
<sequence length="253" mass="26954">MKPDLRQALRSSLLTGDGAMGTYLYQQGFPVGVSYEEFNMIRPDVIESVHRRYYEAGARVIETNTFSANAEKLAKYGLESEVERINREGVRIARGAVGADAYVVGAVGSVRGGRRKNVRTAQVTKAFEQQIGILLDSGVDGLLLETFYDLDELLLALSVVRSMSAGVSVICQLSAPDSGATQDGIALADAFGRLESAGADAVGFNCVNGPNGILRAIDNIGAPVGLPLSVFPNAGTPDYVDGRYTYTAGPDYF</sequence>
<gene>
    <name evidence="6" type="ORF">BG53_09615</name>
</gene>
<evidence type="ECO:0000256" key="4">
    <source>
        <dbReference type="PROSITE-ProRule" id="PRU00333"/>
    </source>
</evidence>
<evidence type="ECO:0000259" key="5">
    <source>
        <dbReference type="PROSITE" id="PS50970"/>
    </source>
</evidence>